<proteinExistence type="predicted"/>
<dbReference type="Proteomes" id="UP000502641">
    <property type="component" value="Chromosome"/>
</dbReference>
<dbReference type="AlphaFoldDB" id="A0A6M4PJH9"/>
<protein>
    <submittedName>
        <fullName evidence="2">Phage tail family protein</fullName>
    </submittedName>
</protein>
<dbReference type="KEGG" id="sarg:HKX69_05855"/>
<name>A0A6M4PJH9_9ACTN</name>
<sequence>MPIPAGPYVPDGGGWDQNPLIPVPVDWQRTFVSITGSNGEGEEIPLTGFTNGAWPAIVLQPGVSGLDMPPFDLHTDDSPNLDGSSFRGVRAAARQILLPVYVYGIDRKTLRSFKRRLANALNPKNGFCLLTFIEQDGVARRIKCYYANGMEGNEAVGAAGFTYVSYGIQLNAVDPWFYGDTEVVANWSFGQPHPFLGNPFLPLQLNSGTPASGTLIVENPGDIEAWPVWTITGPLKSFSFTGPAVPQPAGATPKPPPSWGIPAQPGGADCLATGRTLTVDCRPGYKTITDDQGTNYFPLMSANPELWSVPPGISTVQANLVSGSGTPTVKMELLPRYATY</sequence>
<dbReference type="Pfam" id="PF05709">
    <property type="entry name" value="Sipho_tail"/>
    <property type="match status" value="1"/>
</dbReference>
<reference evidence="2 3" key="1">
    <citation type="submission" date="2020-05" db="EMBL/GenBank/DDBJ databases">
        <authorList>
            <person name="Li K."/>
        </authorList>
    </citation>
    <scope>NUCLEOTIDE SEQUENCE [LARGE SCALE GENOMIC DNA]</scope>
    <source>
        <strain evidence="3">jing01</strain>
    </source>
</reference>
<dbReference type="InterPro" id="IPR008841">
    <property type="entry name" value="Siphovirus-type_tail_N"/>
</dbReference>
<feature type="domain" description="Siphovirus-type tail component RIFT-related" evidence="1">
    <location>
        <begin position="68"/>
        <end position="138"/>
    </location>
</feature>
<gene>
    <name evidence="2" type="ORF">HKX69_05855</name>
</gene>
<keyword evidence="3" id="KW-1185">Reference proteome</keyword>
<evidence type="ECO:0000259" key="1">
    <source>
        <dbReference type="Pfam" id="PF05709"/>
    </source>
</evidence>
<accession>A0A6M4PJH9</accession>
<organism evidence="2 3">
    <name type="scientific">Streptomyces argyrophylli</name>
    <dbReference type="NCBI Taxonomy" id="2726118"/>
    <lineage>
        <taxon>Bacteria</taxon>
        <taxon>Bacillati</taxon>
        <taxon>Actinomycetota</taxon>
        <taxon>Actinomycetes</taxon>
        <taxon>Kitasatosporales</taxon>
        <taxon>Streptomycetaceae</taxon>
        <taxon>Streptomyces</taxon>
    </lineage>
</organism>
<evidence type="ECO:0000313" key="3">
    <source>
        <dbReference type="Proteomes" id="UP000502641"/>
    </source>
</evidence>
<dbReference type="EMBL" id="CP053189">
    <property type="protein sequence ID" value="QJS09100.1"/>
    <property type="molecule type" value="Genomic_DNA"/>
</dbReference>
<dbReference type="RefSeq" id="WP_171151260.1">
    <property type="nucleotide sequence ID" value="NZ_CP053189.1"/>
</dbReference>
<evidence type="ECO:0000313" key="2">
    <source>
        <dbReference type="EMBL" id="QJS09100.1"/>
    </source>
</evidence>